<keyword evidence="4" id="KW-1185">Reference proteome</keyword>
<reference evidence="3 4" key="1">
    <citation type="submission" date="2022-12" db="EMBL/GenBank/DDBJ databases">
        <title>Sphingomonas abieness sp. nov., an endophytic bacterium isolated from Abies koreana.</title>
        <authorList>
            <person name="Jiang L."/>
            <person name="Lee J."/>
        </authorList>
    </citation>
    <scope>NUCLEOTIDE SEQUENCE [LARGE SCALE GENOMIC DNA]</scope>
    <source>
        <strain evidence="4">PAMB 00755</strain>
    </source>
</reference>
<dbReference type="PANTHER" id="PTHR33055:SF3">
    <property type="entry name" value="PUTATIVE TRANSPOSASE FOR IS117-RELATED"/>
    <property type="match status" value="1"/>
</dbReference>
<proteinExistence type="predicted"/>
<organism evidence="3 4">
    <name type="scientific">Sphingomonas abietis</name>
    <dbReference type="NCBI Taxonomy" id="3012344"/>
    <lineage>
        <taxon>Bacteria</taxon>
        <taxon>Pseudomonadati</taxon>
        <taxon>Pseudomonadota</taxon>
        <taxon>Alphaproteobacteria</taxon>
        <taxon>Sphingomonadales</taxon>
        <taxon>Sphingomonadaceae</taxon>
        <taxon>Sphingomonas</taxon>
    </lineage>
</organism>
<evidence type="ECO:0000313" key="4">
    <source>
        <dbReference type="Proteomes" id="UP001210865"/>
    </source>
</evidence>
<evidence type="ECO:0000259" key="1">
    <source>
        <dbReference type="Pfam" id="PF01548"/>
    </source>
</evidence>
<dbReference type="Proteomes" id="UP001210865">
    <property type="component" value="Chromosome"/>
</dbReference>
<dbReference type="RefSeq" id="WP_270078945.1">
    <property type="nucleotide sequence ID" value="NZ_CP115174.1"/>
</dbReference>
<sequence>MSQASTIGLDIAKSSFHAHGADERGEVVFSRKLTRRKLLDFFAAQPACLIAMEACGGAHHWARELTQLGHEVRLIPPAYVKPFVKRHKNDAVDAEAICEAVQRPGMRFVAIKTEEQQAAGMVFRTRDLLVRQRTQLINALRGHLAEYGWVAPRGKAHIAMLADLLDEDEMASSLPEGARAMFKIMTDTLAELGVRIADLDKEIVRRAREDEVARRLMTIPGIGPIAATAIVALAPHATTFNKGRDFAAWLGLAPLQHSTGGKQKLGRISKMGERTIRRLLIIGGSAVVRQATVHGAPAGSWLEGMLARKPRMLVSVALANKMARTAWALMTRREDYKAPVVAEA</sequence>
<name>A0ABY7NSG3_9SPHN</name>
<dbReference type="PANTHER" id="PTHR33055">
    <property type="entry name" value="TRANSPOSASE FOR INSERTION SEQUENCE ELEMENT IS1111A"/>
    <property type="match status" value="1"/>
</dbReference>
<dbReference type="EMBL" id="CP115174">
    <property type="protein sequence ID" value="WBO24318.1"/>
    <property type="molecule type" value="Genomic_DNA"/>
</dbReference>
<feature type="domain" description="Transposase IS116/IS110/IS902 C-terminal" evidence="2">
    <location>
        <begin position="213"/>
        <end position="289"/>
    </location>
</feature>
<dbReference type="InterPro" id="IPR047650">
    <property type="entry name" value="Transpos_IS110"/>
</dbReference>
<dbReference type="InterPro" id="IPR002525">
    <property type="entry name" value="Transp_IS110-like_N"/>
</dbReference>
<dbReference type="Pfam" id="PF01548">
    <property type="entry name" value="DEDD_Tnp_IS110"/>
    <property type="match status" value="1"/>
</dbReference>
<accession>A0ABY7NSG3</accession>
<dbReference type="NCBIfam" id="NF033542">
    <property type="entry name" value="transpos_IS110"/>
    <property type="match status" value="1"/>
</dbReference>
<dbReference type="Pfam" id="PF02371">
    <property type="entry name" value="Transposase_20"/>
    <property type="match status" value="1"/>
</dbReference>
<gene>
    <name evidence="3" type="ORF">PBT88_09565</name>
</gene>
<protein>
    <submittedName>
        <fullName evidence="3">IS110 family transposase</fullName>
    </submittedName>
</protein>
<dbReference type="InterPro" id="IPR003346">
    <property type="entry name" value="Transposase_20"/>
</dbReference>
<feature type="domain" description="Transposase IS110-like N-terminal" evidence="1">
    <location>
        <begin position="7"/>
        <end position="147"/>
    </location>
</feature>
<evidence type="ECO:0000313" key="3">
    <source>
        <dbReference type="EMBL" id="WBO24318.1"/>
    </source>
</evidence>
<evidence type="ECO:0000259" key="2">
    <source>
        <dbReference type="Pfam" id="PF02371"/>
    </source>
</evidence>